<accession>A0A1F7R9R7</accession>
<dbReference type="Gene3D" id="3.40.50.300">
    <property type="entry name" value="P-loop containing nucleotide triphosphate hydrolases"/>
    <property type="match status" value="1"/>
</dbReference>
<gene>
    <name evidence="2" type="ORF">A2042_05345</name>
</gene>
<organism evidence="2 3">
    <name type="scientific">Candidatus Schekmanbacteria bacterium GWA2_38_11</name>
    <dbReference type="NCBI Taxonomy" id="1817876"/>
    <lineage>
        <taxon>Bacteria</taxon>
        <taxon>Candidatus Schekmaniibacteriota</taxon>
    </lineage>
</organism>
<dbReference type="InterPro" id="IPR004435">
    <property type="entry name" value="MobB_dom"/>
</dbReference>
<dbReference type="PANTHER" id="PTHR40072:SF1">
    <property type="entry name" value="MOLYBDOPTERIN-GUANINE DINUCLEOTIDE BIOSYNTHESIS ADAPTER PROTEIN"/>
    <property type="match status" value="1"/>
</dbReference>
<protein>
    <submittedName>
        <fullName evidence="2">Molybdopterin-guanine dinucleotide biosynthesis protein B</fullName>
    </submittedName>
</protein>
<dbReference type="GO" id="GO:0005525">
    <property type="term" value="F:GTP binding"/>
    <property type="evidence" value="ECO:0007669"/>
    <property type="project" value="InterPro"/>
</dbReference>
<dbReference type="PANTHER" id="PTHR40072">
    <property type="entry name" value="MOLYBDOPTERIN-GUANINE DINUCLEOTIDE BIOSYNTHESIS ADAPTER PROTEIN-RELATED"/>
    <property type="match status" value="1"/>
</dbReference>
<dbReference type="Proteomes" id="UP000178526">
    <property type="component" value="Unassembled WGS sequence"/>
</dbReference>
<dbReference type="InterPro" id="IPR052539">
    <property type="entry name" value="MGD_biosynthesis_adapter"/>
</dbReference>
<dbReference type="GO" id="GO:0006777">
    <property type="term" value="P:Mo-molybdopterin cofactor biosynthetic process"/>
    <property type="evidence" value="ECO:0007669"/>
    <property type="project" value="InterPro"/>
</dbReference>
<evidence type="ECO:0000313" key="2">
    <source>
        <dbReference type="EMBL" id="OGL38151.1"/>
    </source>
</evidence>
<evidence type="ECO:0000259" key="1">
    <source>
        <dbReference type="Pfam" id="PF03205"/>
    </source>
</evidence>
<dbReference type="SUPFAM" id="SSF52540">
    <property type="entry name" value="P-loop containing nucleoside triphosphate hydrolases"/>
    <property type="match status" value="1"/>
</dbReference>
<proteinExistence type="predicted"/>
<evidence type="ECO:0000313" key="3">
    <source>
        <dbReference type="Proteomes" id="UP000178526"/>
    </source>
</evidence>
<sequence>MTPLILSIVGKSDSGKTTLIEKLLPEIIKRGYKVATIKHHSHDDFQIDVEGKDSWRHAKAGSSTVIISSPTKLAVIKKTEEDKSLNEIRARYCDGIDLVLTEGYKRERHPKIEIFRKAVHKELLCKDDDALVAIVSDKKFDRNVPQFGLDDIKEIVDFIEEKFLKVSPHEDEVSLRVNGIEMPLKPFIREIFKETISGLLKPLKGTKNAKLVSLEIKFKGK</sequence>
<name>A0A1F7R9R7_9BACT</name>
<reference evidence="2 3" key="1">
    <citation type="journal article" date="2016" name="Nat. Commun.">
        <title>Thousands of microbial genomes shed light on interconnected biogeochemical processes in an aquifer system.</title>
        <authorList>
            <person name="Anantharaman K."/>
            <person name="Brown C.T."/>
            <person name="Hug L.A."/>
            <person name="Sharon I."/>
            <person name="Castelle C.J."/>
            <person name="Probst A.J."/>
            <person name="Thomas B.C."/>
            <person name="Singh A."/>
            <person name="Wilkins M.J."/>
            <person name="Karaoz U."/>
            <person name="Brodie E.L."/>
            <person name="Williams K.H."/>
            <person name="Hubbard S.S."/>
            <person name="Banfield J.F."/>
        </authorList>
    </citation>
    <scope>NUCLEOTIDE SEQUENCE [LARGE SCALE GENOMIC DNA]</scope>
</reference>
<dbReference type="EMBL" id="MGDB01000155">
    <property type="protein sequence ID" value="OGL38151.1"/>
    <property type="molecule type" value="Genomic_DNA"/>
</dbReference>
<dbReference type="CDD" id="cd03116">
    <property type="entry name" value="MobB"/>
    <property type="match status" value="1"/>
</dbReference>
<dbReference type="NCBIfam" id="TIGR00176">
    <property type="entry name" value="mobB"/>
    <property type="match status" value="1"/>
</dbReference>
<dbReference type="InterPro" id="IPR027417">
    <property type="entry name" value="P-loop_NTPase"/>
</dbReference>
<comment type="caution">
    <text evidence="2">The sequence shown here is derived from an EMBL/GenBank/DDBJ whole genome shotgun (WGS) entry which is preliminary data.</text>
</comment>
<dbReference type="Pfam" id="PF03205">
    <property type="entry name" value="MobB"/>
    <property type="match status" value="1"/>
</dbReference>
<feature type="domain" description="Molybdopterin-guanine dinucleotide biosynthesis protein B (MobB)" evidence="1">
    <location>
        <begin position="5"/>
        <end position="137"/>
    </location>
</feature>
<dbReference type="AlphaFoldDB" id="A0A1F7R9R7"/>